<accession>A0A9Q5NAU8</accession>
<protein>
    <submittedName>
        <fullName evidence="2">Uncharacterized protein</fullName>
    </submittedName>
</protein>
<feature type="compositionally biased region" description="Basic and acidic residues" evidence="1">
    <location>
        <begin position="140"/>
        <end position="161"/>
    </location>
</feature>
<dbReference type="EMBL" id="LNZH02000198">
    <property type="protein sequence ID" value="OCB86794.1"/>
    <property type="molecule type" value="Genomic_DNA"/>
</dbReference>
<sequence length="161" mass="17878">MVVTRSGEHVTITANDEGGSNDVAPDSYSNPQGSPGDDEDAIQEGFGKISLFRSDEDAGTDDEEEVKENDLDSETMHNTQVNECMTPKRMFRRRASSKLHPSPDSNSKSDVSPPKHVQFIDEPRPACMIESHKTALHNPRASEKRKEHAQEVLDFHGKSCE</sequence>
<dbReference type="Pfam" id="PF10346">
    <property type="entry name" value="Con-6"/>
    <property type="match status" value="1"/>
</dbReference>
<gene>
    <name evidence="2" type="ORF">A7U60_g5967</name>
</gene>
<comment type="caution">
    <text evidence="2">The sequence shown here is derived from an EMBL/GenBank/DDBJ whole genome shotgun (WGS) entry which is preliminary data.</text>
</comment>
<keyword evidence="3" id="KW-1185">Reference proteome</keyword>
<dbReference type="AlphaFoldDB" id="A0A9Q5NAU8"/>
<feature type="region of interest" description="Disordered" evidence="1">
    <location>
        <begin position="1"/>
        <end position="119"/>
    </location>
</feature>
<organism evidence="2 3">
    <name type="scientific">Sanghuangporus baumii</name>
    <name type="common">Phellinus baumii</name>
    <dbReference type="NCBI Taxonomy" id="108892"/>
    <lineage>
        <taxon>Eukaryota</taxon>
        <taxon>Fungi</taxon>
        <taxon>Dikarya</taxon>
        <taxon>Basidiomycota</taxon>
        <taxon>Agaricomycotina</taxon>
        <taxon>Agaricomycetes</taxon>
        <taxon>Hymenochaetales</taxon>
        <taxon>Hymenochaetaceae</taxon>
        <taxon>Sanghuangporus</taxon>
    </lineage>
</organism>
<feature type="compositionally biased region" description="Acidic residues" evidence="1">
    <location>
        <begin position="57"/>
        <end position="73"/>
    </location>
</feature>
<reference evidence="2" key="1">
    <citation type="submission" date="2016-06" db="EMBL/GenBank/DDBJ databases">
        <title>Draft Genome sequence of the fungus Inonotus baumii.</title>
        <authorList>
            <person name="Zhu H."/>
            <person name="Lin W."/>
        </authorList>
    </citation>
    <scope>NUCLEOTIDE SEQUENCE</scope>
    <source>
        <strain evidence="2">821</strain>
    </source>
</reference>
<evidence type="ECO:0000313" key="3">
    <source>
        <dbReference type="Proteomes" id="UP000757232"/>
    </source>
</evidence>
<evidence type="ECO:0000313" key="2">
    <source>
        <dbReference type="EMBL" id="OCB86794.1"/>
    </source>
</evidence>
<feature type="region of interest" description="Disordered" evidence="1">
    <location>
        <begin position="136"/>
        <end position="161"/>
    </location>
</feature>
<proteinExistence type="predicted"/>
<dbReference type="InterPro" id="IPR018824">
    <property type="entry name" value="Conidiation-specific_6"/>
</dbReference>
<dbReference type="Proteomes" id="UP000757232">
    <property type="component" value="Unassembled WGS sequence"/>
</dbReference>
<evidence type="ECO:0000256" key="1">
    <source>
        <dbReference type="SAM" id="MobiDB-lite"/>
    </source>
</evidence>
<name>A0A9Q5NAU8_SANBA</name>
<dbReference type="OrthoDB" id="10649278at2759"/>